<dbReference type="Gene3D" id="3.30.450.330">
    <property type="match status" value="1"/>
</dbReference>
<dbReference type="InterPro" id="IPR036138">
    <property type="entry name" value="PBP_dimer_sf"/>
</dbReference>
<evidence type="ECO:0000256" key="3">
    <source>
        <dbReference type="ARBA" id="ARBA00023136"/>
    </source>
</evidence>
<dbReference type="EMBL" id="RXLP01000023">
    <property type="protein sequence ID" value="TCD53971.1"/>
    <property type="molecule type" value="Genomic_DNA"/>
</dbReference>
<dbReference type="RefSeq" id="WP_131284601.1">
    <property type="nucleotide sequence ID" value="NZ_RXLP01000023.1"/>
</dbReference>
<reference evidence="7 8" key="1">
    <citation type="submission" date="2018-12" db="EMBL/GenBank/DDBJ databases">
        <title>Alloscrdovia theropitheci sp. nov: a novel taxon from the feces of the bleeding-herat monkey (Theropithecus geleda).</title>
        <authorList>
            <person name="Modesto M."/>
        </authorList>
    </citation>
    <scope>NUCLEOTIDE SEQUENCE [LARGE SCALE GENOMIC DNA]</scope>
    <source>
        <strain evidence="7 8">GLDI4/2</strain>
    </source>
</reference>
<accession>A0A4R0QX59</accession>
<comment type="similarity">
    <text evidence="2">Belongs to the transpeptidase family.</text>
</comment>
<dbReference type="InterPro" id="IPR001460">
    <property type="entry name" value="PCN-bd_Tpept"/>
</dbReference>
<keyword evidence="4" id="KW-1133">Transmembrane helix</keyword>
<keyword evidence="4" id="KW-0812">Transmembrane</keyword>
<dbReference type="SUPFAM" id="SSF56601">
    <property type="entry name" value="beta-lactamase/transpeptidase-like"/>
    <property type="match status" value="1"/>
</dbReference>
<comment type="subcellular location">
    <subcellularLocation>
        <location evidence="1">Membrane</location>
    </subcellularLocation>
</comment>
<keyword evidence="3 4" id="KW-0472">Membrane</keyword>
<evidence type="ECO:0000256" key="2">
    <source>
        <dbReference type="ARBA" id="ARBA00007171"/>
    </source>
</evidence>
<dbReference type="InterPro" id="IPR050515">
    <property type="entry name" value="Beta-lactam/transpept"/>
</dbReference>
<feature type="transmembrane region" description="Helical" evidence="4">
    <location>
        <begin position="21"/>
        <end position="41"/>
    </location>
</feature>
<dbReference type="PANTHER" id="PTHR30627">
    <property type="entry name" value="PEPTIDOGLYCAN D,D-TRANSPEPTIDASE"/>
    <property type="match status" value="1"/>
</dbReference>
<feature type="domain" description="Penicillin-binding protein transpeptidase" evidence="5">
    <location>
        <begin position="300"/>
        <end position="598"/>
    </location>
</feature>
<proteinExistence type="inferred from homology"/>
<dbReference type="OrthoDB" id="9789078at2"/>
<keyword evidence="8" id="KW-1185">Reference proteome</keyword>
<evidence type="ECO:0000313" key="8">
    <source>
        <dbReference type="Proteomes" id="UP000291289"/>
    </source>
</evidence>
<organism evidence="7 8">
    <name type="scientific">Alloscardovia theropitheci</name>
    <dbReference type="NCBI Taxonomy" id="2496842"/>
    <lineage>
        <taxon>Bacteria</taxon>
        <taxon>Bacillati</taxon>
        <taxon>Actinomycetota</taxon>
        <taxon>Actinomycetes</taxon>
        <taxon>Bifidobacteriales</taxon>
        <taxon>Bifidobacteriaceae</taxon>
        <taxon>Alloscardovia</taxon>
    </lineage>
</organism>
<sequence length="622" mass="67229">MLQTPARKKYDSAYAHTIRRRTLAIIVVWAIVLGICVYRLAYLQIFNAAGVAQEAENSRTITARVQAMRGSIVDTNGEILAQSVEAYKIYVDQVGAKNFTPTSCTPKRTRSMTDAQYEERAEELKDVCHSLKGQDVPGKGASAVARILAPVLQLNVQELGAKIAGDTRYVVVANNVTPEVKRRIDKLHLSGVVGAELISERVYSNPTLIGSILGGVNGEGKGVTGIESMEEASLQGINGVETYEQTNPIYGTAKIPGTEKVQSVATPGGTVKLTIDSDVQWYLNKELKARVENQHADWGIGVVQEIKTGRIIAISDSDQYAANSEDALTKGSPAMQSTFDPGSTGKLITASGVLQEGLHKATDHFTVPYSLEYRGQTYHDALPHGDENLTLAGILYHSYNTGTIMTAYNYSTEKRYQYITDFGIGQPTGINFPGESNGLLVSNGNDWDTRTRETVLFGQGYTVNALQMTNVIATIANGGVRLGQRLIEKSTNAQGKDTTPSANESKRVISEETAATMMNMMENIGEEYARVVTVPGYRIAGKSGTAEVAGEGGRLTGIVGDYIIALPADKPQYVIAVFMKNADAYYGGASVGPVVQNIGKFLMQKYQIPQSAPRTDAIPITW</sequence>
<dbReference type="GO" id="GO:0005886">
    <property type="term" value="C:plasma membrane"/>
    <property type="evidence" value="ECO:0007669"/>
    <property type="project" value="TreeGrafter"/>
</dbReference>
<dbReference type="Proteomes" id="UP000291289">
    <property type="component" value="Unassembled WGS sequence"/>
</dbReference>
<dbReference type="GO" id="GO:0071555">
    <property type="term" value="P:cell wall organization"/>
    <property type="evidence" value="ECO:0007669"/>
    <property type="project" value="TreeGrafter"/>
</dbReference>
<protein>
    <submittedName>
        <fullName evidence="7">Penicillin-binding protein 2</fullName>
    </submittedName>
</protein>
<dbReference type="Gene3D" id="3.90.1310.10">
    <property type="entry name" value="Penicillin-binding protein 2a (Domain 2)"/>
    <property type="match status" value="1"/>
</dbReference>
<dbReference type="Pfam" id="PF00905">
    <property type="entry name" value="Transpeptidase"/>
    <property type="match status" value="1"/>
</dbReference>
<feature type="domain" description="Penicillin-binding protein dimerisation" evidence="6">
    <location>
        <begin position="65"/>
        <end position="244"/>
    </location>
</feature>
<evidence type="ECO:0000256" key="1">
    <source>
        <dbReference type="ARBA" id="ARBA00004370"/>
    </source>
</evidence>
<evidence type="ECO:0000259" key="6">
    <source>
        <dbReference type="Pfam" id="PF03717"/>
    </source>
</evidence>
<dbReference type="InterPro" id="IPR005311">
    <property type="entry name" value="PBP_dimer"/>
</dbReference>
<evidence type="ECO:0000313" key="7">
    <source>
        <dbReference type="EMBL" id="TCD53971.1"/>
    </source>
</evidence>
<dbReference type="Pfam" id="PF03717">
    <property type="entry name" value="PBP_dimer"/>
    <property type="match status" value="1"/>
</dbReference>
<dbReference type="AlphaFoldDB" id="A0A4R0QX59"/>
<evidence type="ECO:0000256" key="4">
    <source>
        <dbReference type="SAM" id="Phobius"/>
    </source>
</evidence>
<gene>
    <name evidence="7" type="ORF">EJ419_05950</name>
</gene>
<dbReference type="PANTHER" id="PTHR30627:SF1">
    <property type="entry name" value="PEPTIDOGLYCAN D,D-TRANSPEPTIDASE FTSI"/>
    <property type="match status" value="1"/>
</dbReference>
<dbReference type="SUPFAM" id="SSF56519">
    <property type="entry name" value="Penicillin binding protein dimerisation domain"/>
    <property type="match status" value="1"/>
</dbReference>
<dbReference type="Gene3D" id="3.40.710.10">
    <property type="entry name" value="DD-peptidase/beta-lactamase superfamily"/>
    <property type="match status" value="1"/>
</dbReference>
<name>A0A4R0QX59_9BIFI</name>
<comment type="caution">
    <text evidence="7">The sequence shown here is derived from an EMBL/GenBank/DDBJ whole genome shotgun (WGS) entry which is preliminary data.</text>
</comment>
<dbReference type="GO" id="GO:0008658">
    <property type="term" value="F:penicillin binding"/>
    <property type="evidence" value="ECO:0007669"/>
    <property type="project" value="InterPro"/>
</dbReference>
<dbReference type="InterPro" id="IPR012338">
    <property type="entry name" value="Beta-lactam/transpept-like"/>
</dbReference>
<evidence type="ECO:0000259" key="5">
    <source>
        <dbReference type="Pfam" id="PF00905"/>
    </source>
</evidence>